<evidence type="ECO:0000256" key="1">
    <source>
        <dbReference type="SAM" id="MobiDB-lite"/>
    </source>
</evidence>
<dbReference type="Proteomes" id="UP000281647">
    <property type="component" value="Unassembled WGS sequence"/>
</dbReference>
<dbReference type="EMBL" id="RKST01000006">
    <property type="protein sequence ID" value="RUM98358.1"/>
    <property type="molecule type" value="Genomic_DNA"/>
</dbReference>
<dbReference type="AlphaFoldDB" id="A0A432V851"/>
<dbReference type="RefSeq" id="WP_128626211.1">
    <property type="nucleotide sequence ID" value="NZ_RKST01000006.1"/>
</dbReference>
<comment type="caution">
    <text evidence="3">The sequence shown here is derived from an EMBL/GenBank/DDBJ whole genome shotgun (WGS) entry which is preliminary data.</text>
</comment>
<keyword evidence="2" id="KW-0812">Transmembrane</keyword>
<reference evidence="3 4" key="1">
    <citation type="submission" date="2018-11" db="EMBL/GenBank/DDBJ databases">
        <title>Pseudaminobacter arsenicus sp. nov., an arsenic-resistant bacterium isolated from arsenic-rich aquifers.</title>
        <authorList>
            <person name="Mu Y."/>
        </authorList>
    </citation>
    <scope>NUCLEOTIDE SEQUENCE [LARGE SCALE GENOMIC DNA]</scope>
    <source>
        <strain evidence="3 4">CB3</strain>
    </source>
</reference>
<keyword evidence="2" id="KW-0472">Membrane</keyword>
<accession>A0A432V851</accession>
<protein>
    <submittedName>
        <fullName evidence="3">Exopolysaccharide production repressor protein exox</fullName>
    </submittedName>
</protein>
<feature type="region of interest" description="Disordered" evidence="1">
    <location>
        <begin position="62"/>
        <end position="97"/>
    </location>
</feature>
<dbReference type="Pfam" id="PF11089">
    <property type="entry name" value="SyrA"/>
    <property type="match status" value="1"/>
</dbReference>
<evidence type="ECO:0000313" key="3">
    <source>
        <dbReference type="EMBL" id="RUM98358.1"/>
    </source>
</evidence>
<sequence>MSFLLFLRGLIGVLLVFAITSYVLTQSLWTAFVQTVICAILIQVGYFAAVLFMVWRSDGRRRGVGEAGETSPDQPKTEDTAAAKAGRLPGVPRSRIP</sequence>
<dbReference type="InterPro" id="IPR024239">
    <property type="entry name" value="SyrA"/>
</dbReference>
<keyword evidence="2" id="KW-1133">Transmembrane helix</keyword>
<feature type="transmembrane region" description="Helical" evidence="2">
    <location>
        <begin position="28"/>
        <end position="55"/>
    </location>
</feature>
<organism evidence="3 4">
    <name type="scientific">Borborobacter arsenicus</name>
    <dbReference type="NCBI Taxonomy" id="1851146"/>
    <lineage>
        <taxon>Bacteria</taxon>
        <taxon>Pseudomonadati</taxon>
        <taxon>Pseudomonadota</taxon>
        <taxon>Alphaproteobacteria</taxon>
        <taxon>Hyphomicrobiales</taxon>
        <taxon>Phyllobacteriaceae</taxon>
        <taxon>Borborobacter</taxon>
    </lineage>
</organism>
<dbReference type="OrthoDB" id="9802759at2"/>
<evidence type="ECO:0000256" key="2">
    <source>
        <dbReference type="SAM" id="Phobius"/>
    </source>
</evidence>
<gene>
    <name evidence="3" type="ORF">EET67_06875</name>
</gene>
<name>A0A432V851_9HYPH</name>
<keyword evidence="4" id="KW-1185">Reference proteome</keyword>
<proteinExistence type="predicted"/>
<evidence type="ECO:0000313" key="4">
    <source>
        <dbReference type="Proteomes" id="UP000281647"/>
    </source>
</evidence>